<reference evidence="1" key="1">
    <citation type="submission" date="2014-12" db="EMBL/GenBank/DDBJ databases">
        <title>Insight into the proteome of Arion vulgaris.</title>
        <authorList>
            <person name="Aradska J."/>
            <person name="Bulat T."/>
            <person name="Smidak R."/>
            <person name="Sarate P."/>
            <person name="Gangsoo J."/>
            <person name="Sialana F."/>
            <person name="Bilban M."/>
            <person name="Lubec G."/>
        </authorList>
    </citation>
    <scope>NUCLEOTIDE SEQUENCE</scope>
    <source>
        <tissue evidence="1">Skin</tissue>
    </source>
</reference>
<sequence>MGSHILPGITDKHRQISYSIVLFKANLTSVKTIKFASTELLPLSKAAVKYKCINIRSLDHLLTVNDYLSHKSNVVPACIMVPI</sequence>
<dbReference type="AlphaFoldDB" id="A0A0B7AD68"/>
<accession>A0A0B7AD68</accession>
<organism evidence="1">
    <name type="scientific">Arion vulgaris</name>
    <dbReference type="NCBI Taxonomy" id="1028688"/>
    <lineage>
        <taxon>Eukaryota</taxon>
        <taxon>Metazoa</taxon>
        <taxon>Spiralia</taxon>
        <taxon>Lophotrochozoa</taxon>
        <taxon>Mollusca</taxon>
        <taxon>Gastropoda</taxon>
        <taxon>Heterobranchia</taxon>
        <taxon>Euthyneura</taxon>
        <taxon>Panpulmonata</taxon>
        <taxon>Eupulmonata</taxon>
        <taxon>Stylommatophora</taxon>
        <taxon>Helicina</taxon>
        <taxon>Arionoidea</taxon>
        <taxon>Arionidae</taxon>
        <taxon>Arion</taxon>
    </lineage>
</organism>
<proteinExistence type="predicted"/>
<dbReference type="EMBL" id="HACG01031081">
    <property type="protein sequence ID" value="CEK77946.1"/>
    <property type="molecule type" value="Transcribed_RNA"/>
</dbReference>
<evidence type="ECO:0000313" key="1">
    <source>
        <dbReference type="EMBL" id="CEK77946.1"/>
    </source>
</evidence>
<name>A0A0B7AD68_9EUPU</name>
<gene>
    <name evidence="1" type="primary">ORF107515</name>
</gene>
<protein>
    <submittedName>
        <fullName evidence="1">Uncharacterized protein</fullName>
    </submittedName>
</protein>